<dbReference type="RefSeq" id="WP_118097905.1">
    <property type="nucleotide sequence ID" value="NZ_QRVL01000013.1"/>
</dbReference>
<dbReference type="Proteomes" id="UP000266172">
    <property type="component" value="Unassembled WGS sequence"/>
</dbReference>
<proteinExistence type="predicted"/>
<dbReference type="SUPFAM" id="SSF52266">
    <property type="entry name" value="SGNH hydrolase"/>
    <property type="match status" value="1"/>
</dbReference>
<dbReference type="InterPro" id="IPR036514">
    <property type="entry name" value="SGNH_hydro_sf"/>
</dbReference>
<evidence type="ECO:0000313" key="3">
    <source>
        <dbReference type="Proteomes" id="UP000266172"/>
    </source>
</evidence>
<gene>
    <name evidence="2" type="ORF">DWX93_12860</name>
</gene>
<sequence length="218" mass="24261">MKQILCFGDSNTYGLIPGTKDRYDWDTRWSGRIGQRLWEDGCRIVEEGLCGRTTVFDDPLRDGRRGTELLSVILETHKPVDVVVLMLGTNDCKTVYDALAEVIGRGVERLLDQIRSSAPDSKVLLMSPIALGEGVGEEGYDPEFDEHSVAVSKRLPEVYRRIAHERGISFLPASAYAKPSEEDREHMNEEGHAALAEAVYAKLKEMLAGEKENAQIPA</sequence>
<dbReference type="AlphaFoldDB" id="A0A395V4S2"/>
<protein>
    <submittedName>
        <fullName evidence="2">Arylesterase</fullName>
    </submittedName>
</protein>
<dbReference type="EMBL" id="QRVL01000013">
    <property type="protein sequence ID" value="RGS37923.1"/>
    <property type="molecule type" value="Genomic_DNA"/>
</dbReference>
<name>A0A395V4S2_9FIRM</name>
<evidence type="ECO:0000313" key="2">
    <source>
        <dbReference type="EMBL" id="RGS37923.1"/>
    </source>
</evidence>
<dbReference type="PANTHER" id="PTHR30383">
    <property type="entry name" value="THIOESTERASE 1/PROTEASE 1/LYSOPHOSPHOLIPASE L1"/>
    <property type="match status" value="1"/>
</dbReference>
<dbReference type="Pfam" id="PF13472">
    <property type="entry name" value="Lipase_GDSL_2"/>
    <property type="match status" value="1"/>
</dbReference>
<dbReference type="PANTHER" id="PTHR30383:SF29">
    <property type="entry name" value="SGNH HYDROLASE-TYPE ESTERASE DOMAIN-CONTAINING PROTEIN"/>
    <property type="match status" value="1"/>
</dbReference>
<comment type="caution">
    <text evidence="2">The sequence shown here is derived from an EMBL/GenBank/DDBJ whole genome shotgun (WGS) entry which is preliminary data.</text>
</comment>
<dbReference type="InterPro" id="IPR051532">
    <property type="entry name" value="Ester_Hydrolysis_Enzymes"/>
</dbReference>
<dbReference type="Gene3D" id="3.40.50.1110">
    <property type="entry name" value="SGNH hydrolase"/>
    <property type="match status" value="1"/>
</dbReference>
<organism evidence="2 3">
    <name type="scientific">Roseburia hominis</name>
    <dbReference type="NCBI Taxonomy" id="301301"/>
    <lineage>
        <taxon>Bacteria</taxon>
        <taxon>Bacillati</taxon>
        <taxon>Bacillota</taxon>
        <taxon>Clostridia</taxon>
        <taxon>Lachnospirales</taxon>
        <taxon>Lachnospiraceae</taxon>
        <taxon>Roseburia</taxon>
    </lineage>
</organism>
<evidence type="ECO:0000259" key="1">
    <source>
        <dbReference type="Pfam" id="PF13472"/>
    </source>
</evidence>
<accession>A0A395V4S2</accession>
<dbReference type="InterPro" id="IPR013830">
    <property type="entry name" value="SGNH_hydro"/>
</dbReference>
<reference evidence="2 3" key="1">
    <citation type="submission" date="2018-08" db="EMBL/GenBank/DDBJ databases">
        <title>A genome reference for cultivated species of the human gut microbiota.</title>
        <authorList>
            <person name="Zou Y."/>
            <person name="Xue W."/>
            <person name="Luo G."/>
        </authorList>
    </citation>
    <scope>NUCLEOTIDE SEQUENCE [LARGE SCALE GENOMIC DNA]</scope>
    <source>
        <strain evidence="2 3">AF22-12AC</strain>
    </source>
</reference>
<feature type="domain" description="SGNH hydrolase-type esterase" evidence="1">
    <location>
        <begin position="6"/>
        <end position="194"/>
    </location>
</feature>